<dbReference type="Proteomes" id="UP000663873">
    <property type="component" value="Unassembled WGS sequence"/>
</dbReference>
<feature type="non-terminal residue" evidence="1">
    <location>
        <position position="1"/>
    </location>
</feature>
<organism evidence="1 2">
    <name type="scientific">Rotaria socialis</name>
    <dbReference type="NCBI Taxonomy" id="392032"/>
    <lineage>
        <taxon>Eukaryota</taxon>
        <taxon>Metazoa</taxon>
        <taxon>Spiralia</taxon>
        <taxon>Gnathifera</taxon>
        <taxon>Rotifera</taxon>
        <taxon>Eurotatoria</taxon>
        <taxon>Bdelloidea</taxon>
        <taxon>Philodinida</taxon>
        <taxon>Philodinidae</taxon>
        <taxon>Rotaria</taxon>
    </lineage>
</organism>
<evidence type="ECO:0000313" key="2">
    <source>
        <dbReference type="Proteomes" id="UP000663873"/>
    </source>
</evidence>
<proteinExistence type="predicted"/>
<keyword evidence="2" id="KW-1185">Reference proteome</keyword>
<comment type="caution">
    <text evidence="1">The sequence shown here is derived from an EMBL/GenBank/DDBJ whole genome shotgun (WGS) entry which is preliminary data.</text>
</comment>
<evidence type="ECO:0000313" key="1">
    <source>
        <dbReference type="EMBL" id="CAF4855628.1"/>
    </source>
</evidence>
<name>A0A821SI76_9BILA</name>
<protein>
    <submittedName>
        <fullName evidence="1">Uncharacterized protein</fullName>
    </submittedName>
</protein>
<dbReference type="EMBL" id="CAJOBP010062289">
    <property type="protein sequence ID" value="CAF4855628.1"/>
    <property type="molecule type" value="Genomic_DNA"/>
</dbReference>
<reference evidence="1" key="1">
    <citation type="submission" date="2021-02" db="EMBL/GenBank/DDBJ databases">
        <authorList>
            <person name="Nowell W R."/>
        </authorList>
    </citation>
    <scope>NUCLEOTIDE SEQUENCE</scope>
</reference>
<accession>A0A821SI76</accession>
<gene>
    <name evidence="1" type="ORF">UJA718_LOCUS43663</name>
</gene>
<sequence>LCIPTGYGSIS</sequence>